<proteinExistence type="predicted"/>
<feature type="domain" description="VPS9" evidence="2">
    <location>
        <begin position="718"/>
        <end position="872"/>
    </location>
</feature>
<organism evidence="3 4">
    <name type="scientific">Bugula neritina</name>
    <name type="common">Brown bryozoan</name>
    <name type="synonym">Sertularia neritina</name>
    <dbReference type="NCBI Taxonomy" id="10212"/>
    <lineage>
        <taxon>Eukaryota</taxon>
        <taxon>Metazoa</taxon>
        <taxon>Spiralia</taxon>
        <taxon>Lophotrochozoa</taxon>
        <taxon>Bryozoa</taxon>
        <taxon>Gymnolaemata</taxon>
        <taxon>Cheilostomatida</taxon>
        <taxon>Flustrina</taxon>
        <taxon>Buguloidea</taxon>
        <taxon>Bugulidae</taxon>
        <taxon>Bugula</taxon>
    </lineage>
</organism>
<dbReference type="InterPro" id="IPR003123">
    <property type="entry name" value="VPS9"/>
</dbReference>
<gene>
    <name evidence="3" type="ORF">EB796_015356</name>
</gene>
<dbReference type="PROSITE" id="PS51205">
    <property type="entry name" value="VPS9"/>
    <property type="match status" value="1"/>
</dbReference>
<dbReference type="Gene3D" id="1.20.1050.80">
    <property type="entry name" value="VPS9 domain"/>
    <property type="match status" value="1"/>
</dbReference>
<name>A0A7J7JLS9_BUGNE</name>
<feature type="compositionally biased region" description="Basic residues" evidence="1">
    <location>
        <begin position="724"/>
        <end position="733"/>
    </location>
</feature>
<keyword evidence="4" id="KW-1185">Reference proteome</keyword>
<comment type="caution">
    <text evidence="3">The sequence shown here is derived from an EMBL/GenBank/DDBJ whole genome shotgun (WGS) entry which is preliminary data.</text>
</comment>
<evidence type="ECO:0000259" key="2">
    <source>
        <dbReference type="PROSITE" id="PS51205"/>
    </source>
</evidence>
<dbReference type="Pfam" id="PF02204">
    <property type="entry name" value="VPS9"/>
    <property type="match status" value="1"/>
</dbReference>
<dbReference type="Proteomes" id="UP000593567">
    <property type="component" value="Unassembled WGS sequence"/>
</dbReference>
<evidence type="ECO:0000313" key="3">
    <source>
        <dbReference type="EMBL" id="KAF6026338.1"/>
    </source>
</evidence>
<evidence type="ECO:0000256" key="1">
    <source>
        <dbReference type="SAM" id="MobiDB-lite"/>
    </source>
</evidence>
<dbReference type="AlphaFoldDB" id="A0A7J7JLS9"/>
<feature type="region of interest" description="Disordered" evidence="1">
    <location>
        <begin position="359"/>
        <end position="391"/>
    </location>
</feature>
<evidence type="ECO:0000313" key="4">
    <source>
        <dbReference type="Proteomes" id="UP000593567"/>
    </source>
</evidence>
<protein>
    <recommendedName>
        <fullName evidence="2">VPS9 domain-containing protein</fullName>
    </recommendedName>
</protein>
<accession>A0A7J7JLS9</accession>
<feature type="compositionally biased region" description="Basic and acidic residues" evidence="1">
    <location>
        <begin position="630"/>
        <end position="644"/>
    </location>
</feature>
<dbReference type="InterPro" id="IPR037191">
    <property type="entry name" value="VPS9_dom_sf"/>
</dbReference>
<feature type="region of interest" description="Disordered" evidence="1">
    <location>
        <begin position="623"/>
        <end position="746"/>
    </location>
</feature>
<reference evidence="3" key="1">
    <citation type="submission" date="2020-06" db="EMBL/GenBank/DDBJ databases">
        <title>Draft genome of Bugula neritina, a colonial animal packing powerful symbionts and potential medicines.</title>
        <authorList>
            <person name="Rayko M."/>
        </authorList>
    </citation>
    <scope>NUCLEOTIDE SEQUENCE [LARGE SCALE GENOMIC DNA]</scope>
    <source>
        <strain evidence="3">Kwan_BN1</strain>
    </source>
</reference>
<sequence length="881" mass="95853">MQEQHIAAIDADLEECNNTRTALKSTLSNLQHKVVPSLVKYSQVRHLYPAVTNSLSERLSAELLQLQGDTLTPKVKERSEEVVQQLESLKKSSKPPSKSWRKRHSGLLEELEDVFVVYEESDRHRKSWRLQEKMLLSAKVKATLIKEQLRGVEDQLSKASETLGYDIPSSHTKDSIRYSHSLYDSVLKLIQDVSHELGMRHLLQCNWIIETCKFTELLWTEQPHRIPSTSELFFPETSTEDGFTIINEAYVFSAISDRITAQCAYAVGQLLKLLPRMKPSPASTKRLVLTYETIIYKRVSEYIIPLFNLRYQKVLDQLCEDMQELSWEDLDIEEEWLLVLLNSRKSCDPDTSTHMLESVTSQLDSDKQAPVTTHDLSLSSSTSSQVVHSDTEKRLLDDVTLVSSSECHNNDEPDTLQTPVPDTLPNGTFYNDSGCHDVWPSPAISPHSSPRDENTSKLFPMQSPESRKCFTSSQRASLKLDLTSDVDVTDSIVGGATIVAGGRADNAVGGATNGAGGGDDDAVGGATIDTGGGADNAVGGATNGAGGGADNAVGGATNAAGGGADNAVGGATNGAGGGADNAVGGATNGAGGGADDAVAMTAELNDLLDSALSFLDEEDEALNRQFSSGEESKSEKKMRSRSADVAKLLSVEPSTPGVKRNRSKSAGAKARGRWNRVRGNVQGEGQMKSPSSPGAEATPAITPPSPSAAQRQDQTRRSVESILLKRRSRRPQSKRGPSTPTVSHKPIIADTRDNLFTEVFKDSIQCLIGMQSRCSPLEKAQLLAKCLRCISRTISELRSQDVATTAADDLVTVAIVMLMNVSLQQFRSIYVQLKFISTYMNSFMDAGIHSFACIQFIGAMHFIQDQILTKKYRQSSNSSKC</sequence>
<dbReference type="EMBL" id="VXIV02002297">
    <property type="protein sequence ID" value="KAF6026338.1"/>
    <property type="molecule type" value="Genomic_DNA"/>
</dbReference>
<feature type="region of interest" description="Disordered" evidence="1">
    <location>
        <begin position="440"/>
        <end position="466"/>
    </location>
</feature>
<dbReference type="SUPFAM" id="SSF109993">
    <property type="entry name" value="VPS9 domain"/>
    <property type="match status" value="1"/>
</dbReference>
<feature type="compositionally biased region" description="Low complexity" evidence="1">
    <location>
        <begin position="372"/>
        <end position="388"/>
    </location>
</feature>